<evidence type="ECO:0000313" key="1">
    <source>
        <dbReference type="EMBL" id="KKN88305.1"/>
    </source>
</evidence>
<gene>
    <name evidence="1" type="ORF">LCGC14_0248670</name>
</gene>
<dbReference type="EMBL" id="LAZR01000129">
    <property type="protein sequence ID" value="KKN88305.1"/>
    <property type="molecule type" value="Genomic_DNA"/>
</dbReference>
<name>A0A0F9U518_9ZZZZ</name>
<organism evidence="1">
    <name type="scientific">marine sediment metagenome</name>
    <dbReference type="NCBI Taxonomy" id="412755"/>
    <lineage>
        <taxon>unclassified sequences</taxon>
        <taxon>metagenomes</taxon>
        <taxon>ecological metagenomes</taxon>
    </lineage>
</organism>
<dbReference type="AlphaFoldDB" id="A0A0F9U518"/>
<proteinExistence type="predicted"/>
<sequence>MPLIEEPRKYKEIVHRLRVKHVPFILSRMLGKGMWGWVFQDFNWVRDSNGCFVVQLRWTNLRMYAVEITSERCVDYWFYDTASIKNQIKYLWFLFWGIKVKEPSK</sequence>
<comment type="caution">
    <text evidence="1">The sequence shown here is derived from an EMBL/GenBank/DDBJ whole genome shotgun (WGS) entry which is preliminary data.</text>
</comment>
<protein>
    <submittedName>
        <fullName evidence="1">Uncharacterized protein</fullName>
    </submittedName>
</protein>
<accession>A0A0F9U518</accession>
<reference evidence="1" key="1">
    <citation type="journal article" date="2015" name="Nature">
        <title>Complex archaea that bridge the gap between prokaryotes and eukaryotes.</title>
        <authorList>
            <person name="Spang A."/>
            <person name="Saw J.H."/>
            <person name="Jorgensen S.L."/>
            <person name="Zaremba-Niedzwiedzka K."/>
            <person name="Martijn J."/>
            <person name="Lind A.E."/>
            <person name="van Eijk R."/>
            <person name="Schleper C."/>
            <person name="Guy L."/>
            <person name="Ettema T.J."/>
        </authorList>
    </citation>
    <scope>NUCLEOTIDE SEQUENCE</scope>
</reference>